<dbReference type="Pfam" id="PF00590">
    <property type="entry name" value="TP_methylase"/>
    <property type="match status" value="1"/>
</dbReference>
<dbReference type="FunFam" id="3.30.950.10:FF:000004">
    <property type="entry name" value="Diphthine synthase putative"/>
    <property type="match status" value="1"/>
</dbReference>
<evidence type="ECO:0000259" key="6">
    <source>
        <dbReference type="Pfam" id="PF00590"/>
    </source>
</evidence>
<protein>
    <recommendedName>
        <fullName evidence="4">diphthine methyl ester synthase</fullName>
        <ecNumber evidence="4">2.1.1.314</ecNumber>
    </recommendedName>
</protein>
<dbReference type="SUPFAM" id="SSF53790">
    <property type="entry name" value="Tetrapyrrole methylase"/>
    <property type="match status" value="1"/>
</dbReference>
<dbReference type="InterPro" id="IPR014776">
    <property type="entry name" value="4pyrrole_Mease_sub2"/>
</dbReference>
<dbReference type="InterPro" id="IPR035996">
    <property type="entry name" value="4pyrrol_Methylase_sf"/>
</dbReference>
<comment type="pathway">
    <text evidence="2">Protein modification; peptidyl-diphthamide biosynthesis.</text>
</comment>
<evidence type="ECO:0000256" key="4">
    <source>
        <dbReference type="ARBA" id="ARBA00011927"/>
    </source>
</evidence>
<dbReference type="InterPro" id="IPR004551">
    <property type="entry name" value="Dphthn_synthase"/>
</dbReference>
<dbReference type="AlphaFoldDB" id="A0A1B6CFB2"/>
<gene>
    <name evidence="7" type="ORF">g.36358</name>
</gene>
<dbReference type="EC" id="2.1.1.314" evidence="4"/>
<proteinExistence type="inferred from homology"/>
<evidence type="ECO:0000256" key="2">
    <source>
        <dbReference type="ARBA" id="ARBA00005156"/>
    </source>
</evidence>
<organism evidence="7">
    <name type="scientific">Clastoptera arizonana</name>
    <name type="common">Arizona spittle bug</name>
    <dbReference type="NCBI Taxonomy" id="38151"/>
    <lineage>
        <taxon>Eukaryota</taxon>
        <taxon>Metazoa</taxon>
        <taxon>Ecdysozoa</taxon>
        <taxon>Arthropoda</taxon>
        <taxon>Hexapoda</taxon>
        <taxon>Insecta</taxon>
        <taxon>Pterygota</taxon>
        <taxon>Neoptera</taxon>
        <taxon>Paraneoptera</taxon>
        <taxon>Hemiptera</taxon>
        <taxon>Auchenorrhyncha</taxon>
        <taxon>Cercopoidea</taxon>
        <taxon>Clastopteridae</taxon>
        <taxon>Clastoptera</taxon>
    </lineage>
</organism>
<dbReference type="CDD" id="cd11647">
    <property type="entry name" value="DHP5_DphB"/>
    <property type="match status" value="1"/>
</dbReference>
<feature type="domain" description="Tetrapyrrole methylase" evidence="6">
    <location>
        <begin position="1"/>
        <end position="35"/>
    </location>
</feature>
<comment type="function">
    <text evidence="1">S-adenosyl-L-methionine-dependent methyltransferase that catalyzes four methylations of the modified target histidine residue in translation elongation factor 2 (EF-2), to form an intermediate called diphthine methyl ester. The four successive methylation reactions represent the second step of diphthamide biosynthesis.</text>
</comment>
<evidence type="ECO:0000313" key="7">
    <source>
        <dbReference type="EMBL" id="JAS12078.1"/>
    </source>
</evidence>
<dbReference type="GO" id="GO:0141133">
    <property type="term" value="F:diphthine methyl ester synthase activity"/>
    <property type="evidence" value="ECO:0007669"/>
    <property type="project" value="UniProtKB-EC"/>
</dbReference>
<evidence type="ECO:0000256" key="3">
    <source>
        <dbReference type="ARBA" id="ARBA00006729"/>
    </source>
</evidence>
<dbReference type="PANTHER" id="PTHR10882">
    <property type="entry name" value="DIPHTHINE SYNTHASE"/>
    <property type="match status" value="1"/>
</dbReference>
<accession>A0A1B6CFB2</accession>
<dbReference type="PANTHER" id="PTHR10882:SF0">
    <property type="entry name" value="DIPHTHINE METHYL ESTER SYNTHASE"/>
    <property type="match status" value="1"/>
</dbReference>
<name>A0A1B6CFB2_9HEMI</name>
<comment type="similarity">
    <text evidence="3">Belongs to the diphthine synthase family.</text>
</comment>
<evidence type="ECO:0000256" key="1">
    <source>
        <dbReference type="ARBA" id="ARBA00004006"/>
    </source>
</evidence>
<comment type="catalytic activity">
    <reaction evidence="5">
        <text>2-[(3S)-amino-3-carboxypropyl]-L-histidyl-[translation elongation factor 2] + 4 S-adenosyl-L-methionine = diphthine methyl ester-[translation elongation factor 2] + 4 S-adenosyl-L-homocysteine + 3 H(+)</text>
        <dbReference type="Rhea" id="RHEA:42652"/>
        <dbReference type="Rhea" id="RHEA-COMP:9749"/>
        <dbReference type="Rhea" id="RHEA-COMP:10173"/>
        <dbReference type="ChEBI" id="CHEBI:15378"/>
        <dbReference type="ChEBI" id="CHEBI:57856"/>
        <dbReference type="ChEBI" id="CHEBI:59789"/>
        <dbReference type="ChEBI" id="CHEBI:73995"/>
        <dbReference type="ChEBI" id="CHEBI:79005"/>
        <dbReference type="EC" id="2.1.1.314"/>
    </reaction>
</comment>
<evidence type="ECO:0000256" key="5">
    <source>
        <dbReference type="ARBA" id="ARBA00048752"/>
    </source>
</evidence>
<dbReference type="GO" id="GO:0017183">
    <property type="term" value="P:protein histidyl modification to diphthamide"/>
    <property type="evidence" value="ECO:0007669"/>
    <property type="project" value="InterPro"/>
</dbReference>
<dbReference type="EMBL" id="GEDC01025220">
    <property type="protein sequence ID" value="JAS12078.1"/>
    <property type="molecule type" value="Transcribed_RNA"/>
</dbReference>
<dbReference type="Gene3D" id="3.30.950.10">
    <property type="entry name" value="Methyltransferase, Cobalt-precorrin-4 Transmethylase, Domain 2"/>
    <property type="match status" value="1"/>
</dbReference>
<reference evidence="7" key="1">
    <citation type="submission" date="2015-12" db="EMBL/GenBank/DDBJ databases">
        <title>De novo transcriptome assembly of four potential Pierce s Disease insect vectors from Arizona vineyards.</title>
        <authorList>
            <person name="Tassone E.E."/>
        </authorList>
    </citation>
    <scope>NUCLEOTIDE SEQUENCE</scope>
</reference>
<feature type="non-terminal residue" evidence="7">
    <location>
        <position position="182"/>
    </location>
</feature>
<dbReference type="InterPro" id="IPR000878">
    <property type="entry name" value="4pyrrol_Mease"/>
</dbReference>
<sequence length="182" mass="20340">MLYIIGIGLGDVKDITVKGFEIVKSAKRVYLESYTSILGVGKDKLLYNFGETVSIPYWDGTWQPDSFFEKICSNKKRGLHTLCLLDIRVKEPTLESLTKKKKEYQPPRFMSVREAAEQLAQIIKKKQDSGCPDLDINEESLCVAVARVGSADQKIHVANLNDMTSCELGPPLHSLVVVGQLH</sequence>